<dbReference type="InterPro" id="IPR027417">
    <property type="entry name" value="P-loop_NTPase"/>
</dbReference>
<gene>
    <name evidence="2" type="ORF">LCGC14_1217800</name>
</gene>
<accession>A0A0F9NUE8</accession>
<dbReference type="Pfam" id="PF01926">
    <property type="entry name" value="MMR_HSR1"/>
    <property type="match status" value="1"/>
</dbReference>
<dbReference type="EMBL" id="LAZR01006384">
    <property type="protein sequence ID" value="KKM92500.1"/>
    <property type="molecule type" value="Genomic_DNA"/>
</dbReference>
<dbReference type="GO" id="GO:0002098">
    <property type="term" value="P:tRNA wobble uridine modification"/>
    <property type="evidence" value="ECO:0007669"/>
    <property type="project" value="TreeGrafter"/>
</dbReference>
<dbReference type="GO" id="GO:0005525">
    <property type="term" value="F:GTP binding"/>
    <property type="evidence" value="ECO:0007669"/>
    <property type="project" value="InterPro"/>
</dbReference>
<dbReference type="Pfam" id="PF11981">
    <property type="entry name" value="DUF3482"/>
    <property type="match status" value="1"/>
</dbReference>
<dbReference type="InterPro" id="IPR021871">
    <property type="entry name" value="DUF3482"/>
</dbReference>
<evidence type="ECO:0000313" key="2">
    <source>
        <dbReference type="EMBL" id="KKM92500.1"/>
    </source>
</evidence>
<dbReference type="SUPFAM" id="SSF52540">
    <property type="entry name" value="P-loop containing nucleoside triphosphate hydrolases"/>
    <property type="match status" value="1"/>
</dbReference>
<dbReference type="PANTHER" id="PTHR42714">
    <property type="entry name" value="TRNA MODIFICATION GTPASE GTPBP3"/>
    <property type="match status" value="1"/>
</dbReference>
<proteinExistence type="predicted"/>
<dbReference type="GO" id="GO:0005829">
    <property type="term" value="C:cytosol"/>
    <property type="evidence" value="ECO:0007669"/>
    <property type="project" value="TreeGrafter"/>
</dbReference>
<feature type="domain" description="G" evidence="1">
    <location>
        <begin position="7"/>
        <end position="91"/>
    </location>
</feature>
<dbReference type="GO" id="GO:0030488">
    <property type="term" value="P:tRNA methylation"/>
    <property type="evidence" value="ECO:0007669"/>
    <property type="project" value="TreeGrafter"/>
</dbReference>
<reference evidence="2" key="1">
    <citation type="journal article" date="2015" name="Nature">
        <title>Complex archaea that bridge the gap between prokaryotes and eukaryotes.</title>
        <authorList>
            <person name="Spang A."/>
            <person name="Saw J.H."/>
            <person name="Jorgensen S.L."/>
            <person name="Zaremba-Niedzwiedzka K."/>
            <person name="Martijn J."/>
            <person name="Lind A.E."/>
            <person name="van Eijk R."/>
            <person name="Schleper C."/>
            <person name="Guy L."/>
            <person name="Ettema T.J."/>
        </authorList>
    </citation>
    <scope>NUCLEOTIDE SEQUENCE</scope>
</reference>
<comment type="caution">
    <text evidence="2">The sequence shown here is derived from an EMBL/GenBank/DDBJ whole genome shotgun (WGS) entry which is preliminary data.</text>
</comment>
<evidence type="ECO:0000259" key="1">
    <source>
        <dbReference type="Pfam" id="PF01926"/>
    </source>
</evidence>
<dbReference type="InterPro" id="IPR006073">
    <property type="entry name" value="GTP-bd"/>
</dbReference>
<protein>
    <recommendedName>
        <fullName evidence="1">G domain-containing protein</fullName>
    </recommendedName>
</protein>
<name>A0A0F9NUE8_9ZZZZ</name>
<dbReference type="PANTHER" id="PTHR42714:SF7">
    <property type="entry name" value="G DOMAIN-CONTAINING PROTEIN"/>
    <property type="match status" value="1"/>
</dbReference>
<dbReference type="AlphaFoldDB" id="A0A0F9NUE8"/>
<organism evidence="2">
    <name type="scientific">marine sediment metagenome</name>
    <dbReference type="NCBI Taxonomy" id="412755"/>
    <lineage>
        <taxon>unclassified sequences</taxon>
        <taxon>metagenomes</taxon>
        <taxon>ecological metagenomes</taxon>
    </lineage>
</organism>
<dbReference type="Gene3D" id="3.40.50.300">
    <property type="entry name" value="P-loop containing nucleotide triphosphate hydrolases"/>
    <property type="match status" value="1"/>
</dbReference>
<sequence length="476" mass="53339">MNTAPTFAVVGHPNKGKSSVVATLSQNDAIAIALEPGTTRTRQSYPLSVDGKILYTLVDTPGFQRPRRVLEWLEAHSISASDHSETVRAFVTQHKDDGRFTDECELLTPLLEGAGIIYVVDGSAPYNAQHEAEMTILRWTGQPSLALINSIGPDDYSDTWQAALGQFFQVVRKFDAVRAPFEQHLSLLRAFGQLEPDWEQSLGKATEHLSAQREQRRRQAAGIIAKALKTMMSFQEKRTLSLDQIAGTSDSTLADQLRQHWYQHQRKQEQSLRVDIEHLYQHNSIRRQEAELEWHSDHDLFSEDSRKHWAVSKRYLATAGFGAGAVGGAGLDALTLGTSLGTGALVGGLIGAAGSYFYSGRFMLPALNIGLLQDGLKTATFGPVQDSQFGYVVLGRAVDHWWHISHRNHAGRELLDLAPADHHWLERLDKKHRQVIQKTLDKCRKKQPVDEGQMQKFQAAIEQCMAIYDDWRLNRT</sequence>